<dbReference type="RefSeq" id="WP_200278854.1">
    <property type="nucleotide sequence ID" value="NZ_JAENII010000007.1"/>
</dbReference>
<dbReference type="Pfam" id="PF01882">
    <property type="entry name" value="DUF58"/>
    <property type="match status" value="1"/>
</dbReference>
<dbReference type="InterPro" id="IPR002881">
    <property type="entry name" value="DUF58"/>
</dbReference>
<gene>
    <name evidence="2" type="ORF">JIN81_10240</name>
</gene>
<comment type="caution">
    <text evidence="2">The sequence shown here is derived from an EMBL/GenBank/DDBJ whole genome shotgun (WGS) entry which is preliminary data.</text>
</comment>
<dbReference type="PANTHER" id="PTHR33608:SF7">
    <property type="entry name" value="DUF58 DOMAIN-CONTAINING PROTEIN"/>
    <property type="match status" value="1"/>
</dbReference>
<evidence type="ECO:0000313" key="3">
    <source>
        <dbReference type="Proteomes" id="UP000658278"/>
    </source>
</evidence>
<proteinExistence type="predicted"/>
<organism evidence="2 3">
    <name type="scientific">Haloferula rosea</name>
    <dbReference type="NCBI Taxonomy" id="490093"/>
    <lineage>
        <taxon>Bacteria</taxon>
        <taxon>Pseudomonadati</taxon>
        <taxon>Verrucomicrobiota</taxon>
        <taxon>Verrucomicrobiia</taxon>
        <taxon>Verrucomicrobiales</taxon>
        <taxon>Verrucomicrobiaceae</taxon>
        <taxon>Haloferula</taxon>
    </lineage>
</organism>
<dbReference type="AlphaFoldDB" id="A0A934VBH9"/>
<evidence type="ECO:0000259" key="1">
    <source>
        <dbReference type="Pfam" id="PF01882"/>
    </source>
</evidence>
<dbReference type="Proteomes" id="UP000658278">
    <property type="component" value="Unassembled WGS sequence"/>
</dbReference>
<accession>A0A934VBH9</accession>
<feature type="domain" description="DUF58" evidence="1">
    <location>
        <begin position="50"/>
        <end position="251"/>
    </location>
</feature>
<dbReference type="PANTHER" id="PTHR33608">
    <property type="entry name" value="BLL2464 PROTEIN"/>
    <property type="match status" value="1"/>
</dbReference>
<reference evidence="2" key="1">
    <citation type="submission" date="2021-01" db="EMBL/GenBank/DDBJ databases">
        <title>Modified the classification status of verrucomicrobia.</title>
        <authorList>
            <person name="Feng X."/>
        </authorList>
    </citation>
    <scope>NUCLEOTIDE SEQUENCE</scope>
    <source>
        <strain evidence="2">KCTC 22201</strain>
    </source>
</reference>
<sequence>MTKEELIRAHGHASAATGRLRLPLRSKVWKGQAGEFMGAGVGSSLDFQDHRTYVPGDDPRHINWQAYARTGNYTMKLYREEVRPIVDVVLDASESMFFDPAKATRVAELFYFAVESARRSGAATSVHMVRGDTVRPTPAEGVDHHQWLDEARSLEVKDAGAAPDLSRIAFRQNAIRVFISDLLFEANPEPILHLLAARQGSPILLVPHVNAEANPEWSGNYEFVDSERNTRHPHRIEPTVLKRYKATYAKHFALWKQSAQRHRSAFARVASEPDFQTALFTEAVPTGALEIAH</sequence>
<protein>
    <submittedName>
        <fullName evidence="2">DUF58 domain-containing protein</fullName>
    </submittedName>
</protein>
<dbReference type="EMBL" id="JAENII010000007">
    <property type="protein sequence ID" value="MBK1827403.1"/>
    <property type="molecule type" value="Genomic_DNA"/>
</dbReference>
<keyword evidence="3" id="KW-1185">Reference proteome</keyword>
<evidence type="ECO:0000313" key="2">
    <source>
        <dbReference type="EMBL" id="MBK1827403.1"/>
    </source>
</evidence>
<name>A0A934VBH9_9BACT</name>